<dbReference type="RefSeq" id="WP_345635898.1">
    <property type="nucleotide sequence ID" value="NZ_BAABJR010000018.1"/>
</dbReference>
<organism evidence="1 2">
    <name type="scientific">Streptomyces thinghirensis</name>
    <dbReference type="NCBI Taxonomy" id="551547"/>
    <lineage>
        <taxon>Bacteria</taxon>
        <taxon>Bacillati</taxon>
        <taxon>Actinomycetota</taxon>
        <taxon>Actinomycetes</taxon>
        <taxon>Kitasatosporales</taxon>
        <taxon>Streptomycetaceae</taxon>
        <taxon>Streptomyces</taxon>
    </lineage>
</organism>
<comment type="caution">
    <text evidence="1">The sequence shown here is derived from an EMBL/GenBank/DDBJ whole genome shotgun (WGS) entry which is preliminary data.</text>
</comment>
<dbReference type="EMBL" id="BAABJR010000018">
    <property type="protein sequence ID" value="GAA5214618.1"/>
    <property type="molecule type" value="Genomic_DNA"/>
</dbReference>
<sequence length="253" mass="26487">MSEKRAGRGRWAGVVAGGLLVATVVGAVGYTVGTVKDAARDAGAPVWAFPEAAADSKQPSAGATGLARALVPYRPDGWTRGPDLGEFGADVALSGAQATALSKESLSGLPRSQRREVEKEIERRHITGVAMRSYASTGGIHDGEQMGALSLTVVLTRMKDRAAVRSGAANQKAFFEALDVFRAGPRIEGHKDARCYRLPADSDEGLDMMFCAAYRGDVLVSATGEGVRPFGAKSVAALLTEQLDRIAEPGEAV</sequence>
<dbReference type="Proteomes" id="UP001499878">
    <property type="component" value="Unassembled WGS sequence"/>
</dbReference>
<reference evidence="2" key="1">
    <citation type="journal article" date="2019" name="Int. J. Syst. Evol. Microbiol.">
        <title>The Global Catalogue of Microorganisms (GCM) 10K type strain sequencing project: providing services to taxonomists for standard genome sequencing and annotation.</title>
        <authorList>
            <consortium name="The Broad Institute Genomics Platform"/>
            <consortium name="The Broad Institute Genome Sequencing Center for Infectious Disease"/>
            <person name="Wu L."/>
            <person name="Ma J."/>
        </authorList>
    </citation>
    <scope>NUCLEOTIDE SEQUENCE [LARGE SCALE GENOMIC DNA]</scope>
    <source>
        <strain evidence="2">JCM 18306</strain>
    </source>
</reference>
<accession>A0ABP9TE98</accession>
<proteinExistence type="predicted"/>
<gene>
    <name evidence="1" type="ORF">GCM10023323_60380</name>
</gene>
<evidence type="ECO:0000313" key="2">
    <source>
        <dbReference type="Proteomes" id="UP001499878"/>
    </source>
</evidence>
<protein>
    <recommendedName>
        <fullName evidence="3">Secreted protein</fullName>
    </recommendedName>
</protein>
<keyword evidence="2" id="KW-1185">Reference proteome</keyword>
<evidence type="ECO:0008006" key="3">
    <source>
        <dbReference type="Google" id="ProtNLM"/>
    </source>
</evidence>
<evidence type="ECO:0000313" key="1">
    <source>
        <dbReference type="EMBL" id="GAA5214618.1"/>
    </source>
</evidence>
<name>A0ABP9TE98_9ACTN</name>